<keyword evidence="3" id="KW-1185">Reference proteome</keyword>
<evidence type="ECO:0008006" key="4">
    <source>
        <dbReference type="Google" id="ProtNLM"/>
    </source>
</evidence>
<keyword evidence="1" id="KW-0732">Signal</keyword>
<protein>
    <recommendedName>
        <fullName evidence="4">DUF4352 domain-containing protein</fullName>
    </recommendedName>
</protein>
<feature type="chain" id="PRO_5046697182" description="DUF4352 domain-containing protein" evidence="1">
    <location>
        <begin position="21"/>
        <end position="230"/>
    </location>
</feature>
<feature type="signal peptide" evidence="1">
    <location>
        <begin position="1"/>
        <end position="20"/>
    </location>
</feature>
<name>A0ABR7MDJ8_9BACT</name>
<gene>
    <name evidence="2" type="ORF">BC349_18745</name>
</gene>
<evidence type="ECO:0000313" key="2">
    <source>
        <dbReference type="EMBL" id="MBC6493098.1"/>
    </source>
</evidence>
<sequence>MKKTLILSTILLSTAGAAFSQVRVSGTPVLRATNRDGVGIIGKNEDVEGSQYLSETWVLGTVIFKNGGKAEGVVLNFDLYGNKPQFKQDNQVLDFGDPVKEVVFTGQVTGQQKRFQFRNGYPEVDNLSEKFYYQVVADGPSIQVLKYLEKVVGEEMVSIGTVKKSFKSQEGIYLFNPLNNKIIKLPKNKKELQEQAPVFSDKLSAYMGANKGFNPRKEGDLVEMANQLNK</sequence>
<dbReference type="EMBL" id="MBUA01000031">
    <property type="protein sequence ID" value="MBC6493098.1"/>
    <property type="molecule type" value="Genomic_DNA"/>
</dbReference>
<organism evidence="2 3">
    <name type="scientific">Flavihumibacter stibioxidans</name>
    <dbReference type="NCBI Taxonomy" id="1834163"/>
    <lineage>
        <taxon>Bacteria</taxon>
        <taxon>Pseudomonadati</taxon>
        <taxon>Bacteroidota</taxon>
        <taxon>Chitinophagia</taxon>
        <taxon>Chitinophagales</taxon>
        <taxon>Chitinophagaceae</taxon>
        <taxon>Flavihumibacter</taxon>
    </lineage>
</organism>
<proteinExistence type="predicted"/>
<dbReference type="RefSeq" id="WP_187258418.1">
    <property type="nucleotide sequence ID" value="NZ_JBHULF010000006.1"/>
</dbReference>
<accession>A0ABR7MDJ8</accession>
<evidence type="ECO:0000256" key="1">
    <source>
        <dbReference type="SAM" id="SignalP"/>
    </source>
</evidence>
<evidence type="ECO:0000313" key="3">
    <source>
        <dbReference type="Proteomes" id="UP000765802"/>
    </source>
</evidence>
<reference evidence="2 3" key="1">
    <citation type="submission" date="2016-07" db="EMBL/GenBank/DDBJ databases">
        <title>Genome analysis of Flavihumibacter stibioxidans YS-17.</title>
        <authorList>
            <person name="Shi K."/>
            <person name="Han Y."/>
            <person name="Wang G."/>
        </authorList>
    </citation>
    <scope>NUCLEOTIDE SEQUENCE [LARGE SCALE GENOMIC DNA]</scope>
    <source>
        <strain evidence="2 3">YS-17</strain>
    </source>
</reference>
<comment type="caution">
    <text evidence="2">The sequence shown here is derived from an EMBL/GenBank/DDBJ whole genome shotgun (WGS) entry which is preliminary data.</text>
</comment>
<dbReference type="Proteomes" id="UP000765802">
    <property type="component" value="Unassembled WGS sequence"/>
</dbReference>